<reference evidence="7" key="1">
    <citation type="submission" date="2025-08" db="UniProtKB">
        <authorList>
            <consortium name="RefSeq"/>
        </authorList>
    </citation>
    <scope>IDENTIFICATION</scope>
    <source>
        <tissue evidence="7">Testes</tissue>
    </source>
</reference>
<dbReference type="InterPro" id="IPR044920">
    <property type="entry name" value="MnmG_C_subdom_sf"/>
</dbReference>
<keyword evidence="3" id="KW-0285">Flavoprotein</keyword>
<sequence>TQDQLACHLTHTTPEVNEIVLKNMHLNRHVMEETSGPRYCPSIESKVMRFTNRPHQVWLEPEGLTSNIIYPQGLSCTLPVDLQLQLIRKVTGLENAEIVKPGYGVEYDYIEPRQLKPSLETHFITGLYLAGQINGTTGYEEAAAQGIMAGINATCRVKNNDEFIVKRTDGYIGVLIDDLTTQGVIEPYRMFTSRAEFRLHLRPDNADLRLTKKGYDVGCVSEERCKVVSAVQTQLQHDTELLKSVKKTPSFWKDTMNIHLAGQHKRSAFDILNYDKVTIYKLSQACPEFKHLAHDVEIATRLKIEGIYAPVMWQINSDIEAIKQDEELMLPTDVDYDSINVSKEVREKLSQVRPSTIGAASRIPGMTPAALVILLNLVKKRKLWKQNSRKMQYLS</sequence>
<dbReference type="GeneID" id="102801360"/>
<dbReference type="Pfam" id="PF13932">
    <property type="entry name" value="SAM_GIDA_C"/>
    <property type="match status" value="1"/>
</dbReference>
<feature type="domain" description="tRNA uridine 5-carboxymethylaminomethyl modification enzyme C-terminal subdomain" evidence="5">
    <location>
        <begin position="306"/>
        <end position="376"/>
    </location>
</feature>
<evidence type="ECO:0000313" key="7">
    <source>
        <dbReference type="RefSeq" id="XP_006817348.1"/>
    </source>
</evidence>
<evidence type="ECO:0000256" key="3">
    <source>
        <dbReference type="ARBA" id="ARBA00022630"/>
    </source>
</evidence>
<dbReference type="RefSeq" id="XP_006817348.1">
    <property type="nucleotide sequence ID" value="XM_006817285.1"/>
</dbReference>
<dbReference type="Pfam" id="PF01134">
    <property type="entry name" value="GIDA"/>
    <property type="match status" value="1"/>
</dbReference>
<name>A0ABM0MBF7_SACKO</name>
<dbReference type="InterPro" id="IPR047001">
    <property type="entry name" value="MnmG_C_subdom"/>
</dbReference>
<dbReference type="PROSITE" id="PS01281">
    <property type="entry name" value="GIDA_2"/>
    <property type="match status" value="1"/>
</dbReference>
<dbReference type="InterPro" id="IPR049312">
    <property type="entry name" value="GIDA_C_N"/>
</dbReference>
<dbReference type="Proteomes" id="UP000694865">
    <property type="component" value="Unplaced"/>
</dbReference>
<protein>
    <submittedName>
        <fullName evidence="7">Protein MTO1 homolog, mitochondrial-like</fullName>
    </submittedName>
</protein>
<dbReference type="PANTHER" id="PTHR11806:SF0">
    <property type="entry name" value="PROTEIN MTO1 HOMOLOG, MITOCHONDRIAL"/>
    <property type="match status" value="1"/>
</dbReference>
<dbReference type="InterPro" id="IPR036188">
    <property type="entry name" value="FAD/NAD-bd_sf"/>
</dbReference>
<evidence type="ECO:0000256" key="2">
    <source>
        <dbReference type="ARBA" id="ARBA00007653"/>
    </source>
</evidence>
<dbReference type="SMART" id="SM01228">
    <property type="entry name" value="GIDA_assoc_3"/>
    <property type="match status" value="1"/>
</dbReference>
<evidence type="ECO:0000313" key="6">
    <source>
        <dbReference type="Proteomes" id="UP000694865"/>
    </source>
</evidence>
<dbReference type="SUPFAM" id="SSF51905">
    <property type="entry name" value="FAD/NAD(P)-binding domain"/>
    <property type="match status" value="1"/>
</dbReference>
<dbReference type="Gene3D" id="1.10.150.570">
    <property type="entry name" value="GidA associated domain, C-terminal subdomain"/>
    <property type="match status" value="1"/>
</dbReference>
<dbReference type="InterPro" id="IPR020595">
    <property type="entry name" value="MnmG-rel_CS"/>
</dbReference>
<comment type="similarity">
    <text evidence="2">Belongs to the MnmG family.</text>
</comment>
<gene>
    <name evidence="7" type="primary">LOC102801360</name>
</gene>
<dbReference type="PROSITE" id="PS01280">
    <property type="entry name" value="GIDA_1"/>
    <property type="match status" value="1"/>
</dbReference>
<comment type="cofactor">
    <cofactor evidence="1">
        <name>FAD</name>
        <dbReference type="ChEBI" id="CHEBI:57692"/>
    </cofactor>
</comment>
<proteinExistence type="inferred from homology"/>
<evidence type="ECO:0000259" key="5">
    <source>
        <dbReference type="SMART" id="SM01228"/>
    </source>
</evidence>
<dbReference type="Gene3D" id="3.50.50.60">
    <property type="entry name" value="FAD/NAD(P)-binding domain"/>
    <property type="match status" value="1"/>
</dbReference>
<dbReference type="Pfam" id="PF21680">
    <property type="entry name" value="GIDA_C_1st"/>
    <property type="match status" value="1"/>
</dbReference>
<dbReference type="InterPro" id="IPR002218">
    <property type="entry name" value="MnmG-rel"/>
</dbReference>
<evidence type="ECO:0000256" key="1">
    <source>
        <dbReference type="ARBA" id="ARBA00001974"/>
    </source>
</evidence>
<evidence type="ECO:0000256" key="4">
    <source>
        <dbReference type="ARBA" id="ARBA00022827"/>
    </source>
</evidence>
<dbReference type="PANTHER" id="PTHR11806">
    <property type="entry name" value="GLUCOSE INHIBITED DIVISION PROTEIN A"/>
    <property type="match status" value="1"/>
</dbReference>
<dbReference type="InterPro" id="IPR026904">
    <property type="entry name" value="MnmG_C"/>
</dbReference>
<keyword evidence="6" id="KW-1185">Reference proteome</keyword>
<feature type="non-terminal residue" evidence="7">
    <location>
        <position position="1"/>
    </location>
</feature>
<keyword evidence="4" id="KW-0274">FAD</keyword>
<accession>A0ABM0MBF7</accession>
<organism evidence="6 7">
    <name type="scientific">Saccoglossus kowalevskii</name>
    <name type="common">Acorn worm</name>
    <dbReference type="NCBI Taxonomy" id="10224"/>
    <lineage>
        <taxon>Eukaryota</taxon>
        <taxon>Metazoa</taxon>
        <taxon>Hemichordata</taxon>
        <taxon>Enteropneusta</taxon>
        <taxon>Harrimaniidae</taxon>
        <taxon>Saccoglossus</taxon>
    </lineage>
</organism>
<dbReference type="InterPro" id="IPR040131">
    <property type="entry name" value="MnmG_N"/>
</dbReference>